<evidence type="ECO:0000259" key="5">
    <source>
        <dbReference type="Pfam" id="PF03717"/>
    </source>
</evidence>
<dbReference type="GO" id="GO:0005886">
    <property type="term" value="C:plasma membrane"/>
    <property type="evidence" value="ECO:0007669"/>
    <property type="project" value="TreeGrafter"/>
</dbReference>
<dbReference type="InterPro" id="IPR012338">
    <property type="entry name" value="Beta-lactam/transpept-like"/>
</dbReference>
<name>A0A0D8BYB6_GEOKU</name>
<dbReference type="GO" id="GO:0008658">
    <property type="term" value="F:penicillin binding"/>
    <property type="evidence" value="ECO:0007669"/>
    <property type="project" value="InterPro"/>
</dbReference>
<dbReference type="InterPro" id="IPR050515">
    <property type="entry name" value="Beta-lactam/transpept"/>
</dbReference>
<evidence type="ECO:0000256" key="1">
    <source>
        <dbReference type="ARBA" id="ARBA00004370"/>
    </source>
</evidence>
<dbReference type="RefSeq" id="WP_044730752.1">
    <property type="nucleotide sequence ID" value="NZ_JYBP01000003.1"/>
</dbReference>
<dbReference type="PATRIC" id="fig|1462.6.peg.567"/>
<proteinExistence type="inferred from homology"/>
<evidence type="ECO:0000259" key="4">
    <source>
        <dbReference type="Pfam" id="PF00905"/>
    </source>
</evidence>
<dbReference type="Gene3D" id="3.90.1310.10">
    <property type="entry name" value="Penicillin-binding protein 2a (Domain 2)"/>
    <property type="match status" value="1"/>
</dbReference>
<dbReference type="InterPro" id="IPR001460">
    <property type="entry name" value="PCN-bd_Tpept"/>
</dbReference>
<dbReference type="PANTHER" id="PTHR30627">
    <property type="entry name" value="PEPTIDOGLYCAN D,D-TRANSPEPTIDASE"/>
    <property type="match status" value="1"/>
</dbReference>
<gene>
    <name evidence="6" type="ORF">LG52_445</name>
</gene>
<feature type="domain" description="Penicillin-binding protein transpeptidase" evidence="4">
    <location>
        <begin position="260"/>
        <end position="573"/>
    </location>
</feature>
<dbReference type="Pfam" id="PF03717">
    <property type="entry name" value="PBP_dimer"/>
    <property type="match status" value="1"/>
</dbReference>
<dbReference type="SUPFAM" id="SSF56519">
    <property type="entry name" value="Penicillin binding protein dimerisation domain"/>
    <property type="match status" value="1"/>
</dbReference>
<organism evidence="6 7">
    <name type="scientific">Geobacillus kaustophilus</name>
    <dbReference type="NCBI Taxonomy" id="1462"/>
    <lineage>
        <taxon>Bacteria</taxon>
        <taxon>Bacillati</taxon>
        <taxon>Bacillota</taxon>
        <taxon>Bacilli</taxon>
        <taxon>Bacillales</taxon>
        <taxon>Anoxybacillaceae</taxon>
        <taxon>Geobacillus</taxon>
        <taxon>Geobacillus thermoleovorans group</taxon>
    </lineage>
</organism>
<feature type="domain" description="Penicillin-binding protein dimerisation" evidence="5">
    <location>
        <begin position="58"/>
        <end position="216"/>
    </location>
</feature>
<dbReference type="GO" id="GO:0071972">
    <property type="term" value="F:peptidoglycan L,D-transpeptidase activity"/>
    <property type="evidence" value="ECO:0007669"/>
    <property type="project" value="TreeGrafter"/>
</dbReference>
<reference evidence="6 7" key="1">
    <citation type="submission" date="2015-01" db="EMBL/GenBank/DDBJ databases">
        <authorList>
            <person name="Filippidou S."/>
            <person name="Jeanneret N."/>
            <person name="Russel-Delif L."/>
            <person name="Junier T."/>
            <person name="Wunderlin T."/>
            <person name="Molina V."/>
            <person name="Johnson S.L."/>
            <person name="Davenport K.W."/>
            <person name="Chain P.S."/>
            <person name="Dorador C."/>
            <person name="Junier P."/>
        </authorList>
    </citation>
    <scope>NUCLEOTIDE SEQUENCE [LARGE SCALE GENOMIC DNA]</scope>
    <source>
        <strain evidence="6 7">Et7/4</strain>
    </source>
</reference>
<protein>
    <submittedName>
        <fullName evidence="6">Penicillin binding transpeptidase domain protein</fullName>
    </submittedName>
</protein>
<evidence type="ECO:0000256" key="3">
    <source>
        <dbReference type="ARBA" id="ARBA00023136"/>
    </source>
</evidence>
<comment type="similarity">
    <text evidence="2">Belongs to the transpeptidase family.</text>
</comment>
<dbReference type="EMBL" id="JYBP01000003">
    <property type="protein sequence ID" value="KJE29191.1"/>
    <property type="molecule type" value="Genomic_DNA"/>
</dbReference>
<dbReference type="Proteomes" id="UP000032522">
    <property type="component" value="Unassembled WGS sequence"/>
</dbReference>
<evidence type="ECO:0000313" key="7">
    <source>
        <dbReference type="Proteomes" id="UP000032522"/>
    </source>
</evidence>
<dbReference type="Pfam" id="PF00905">
    <property type="entry name" value="Transpeptidase"/>
    <property type="match status" value="1"/>
</dbReference>
<dbReference type="SUPFAM" id="SSF56601">
    <property type="entry name" value="beta-lactamase/transpeptidase-like"/>
    <property type="match status" value="1"/>
</dbReference>
<dbReference type="InterPro" id="IPR036138">
    <property type="entry name" value="PBP_dimer_sf"/>
</dbReference>
<sequence>MWKKRTLAMLALIQLGLLLLVGRLAQIQLIDAESFANHNLIAESVAQRTQELIIDDGRGSFVDRNGAPLTKRYVPSLVLFPFLTAMKWPMEQVARIAGVSEEEIRRQLEQADGPFVLEKDGEPLALSAQQMKQINDLGIPGVFAVNKQYPLETVYAPHLLGFTRPDQELIKKRYPKRTLPPKTEVGIQGLEKAFDEFLLADGETKLLYHVDAEGRPLFGLDVKYSDTGNPFYPVTVQTTLDRDLQQEMERIVDQYGLKKGGLVLLDIETNGVLAMVSRPNMDPRDPYKNRGAENQMALPQIPGSIFKTVIAAAALDEGLASPETTFDCSRKIDGKTRDEEHDYGVLDLADSFAVSCNNAFATLGKQLIEQDPDAFETYARKLGLYPTAGWEGVVYHEEHFRQFPEEQKGTIWHDPRDKRVPLAVAQTAIGQKNVRVSPLGVANMMATIARGGEALQVRAVDKVLYKNGATLFSFPPQPDSDMAPIAPQTAEELQRLLRGVVTKEDGTGRRFRSLPYPVAGKSGTAETGKMDGGAEFINKWFAGYFPADRPKYALAVVELDCPSGRAATNDVFAAAVESLYAYDRAKKEVK</sequence>
<evidence type="ECO:0000256" key="2">
    <source>
        <dbReference type="ARBA" id="ARBA00007171"/>
    </source>
</evidence>
<comment type="subcellular location">
    <subcellularLocation>
        <location evidence="1">Membrane</location>
    </subcellularLocation>
</comment>
<comment type="caution">
    <text evidence="6">The sequence shown here is derived from an EMBL/GenBank/DDBJ whole genome shotgun (WGS) entry which is preliminary data.</text>
</comment>
<dbReference type="Gene3D" id="3.40.710.10">
    <property type="entry name" value="DD-peptidase/beta-lactamase superfamily"/>
    <property type="match status" value="1"/>
</dbReference>
<evidence type="ECO:0000313" key="6">
    <source>
        <dbReference type="EMBL" id="KJE29191.1"/>
    </source>
</evidence>
<dbReference type="InterPro" id="IPR005311">
    <property type="entry name" value="PBP_dimer"/>
</dbReference>
<dbReference type="OrthoDB" id="2985542at2"/>
<dbReference type="PANTHER" id="PTHR30627:SF24">
    <property type="entry name" value="PENICILLIN-BINDING PROTEIN 4B"/>
    <property type="match status" value="1"/>
</dbReference>
<accession>A0A0D8BYB6</accession>
<dbReference type="GO" id="GO:0071555">
    <property type="term" value="P:cell wall organization"/>
    <property type="evidence" value="ECO:0007669"/>
    <property type="project" value="TreeGrafter"/>
</dbReference>
<keyword evidence="3" id="KW-0472">Membrane</keyword>
<dbReference type="AlphaFoldDB" id="A0A0D8BYB6"/>